<name>A0A7I7MG44_9MYCO</name>
<gene>
    <name evidence="2" type="ORF">MPSYJ_39840</name>
</gene>
<proteinExistence type="predicted"/>
<keyword evidence="1" id="KW-0472">Membrane</keyword>
<feature type="transmembrane region" description="Helical" evidence="1">
    <location>
        <begin position="6"/>
        <end position="27"/>
    </location>
</feature>
<dbReference type="RefSeq" id="WP_163723904.1">
    <property type="nucleotide sequence ID" value="NZ_AP022574.1"/>
</dbReference>
<evidence type="ECO:0000256" key="1">
    <source>
        <dbReference type="SAM" id="Phobius"/>
    </source>
</evidence>
<keyword evidence="1" id="KW-0812">Transmembrane</keyword>
<dbReference type="EMBL" id="AP022574">
    <property type="protein sequence ID" value="BBX70523.1"/>
    <property type="molecule type" value="Genomic_DNA"/>
</dbReference>
<evidence type="ECO:0000313" key="3">
    <source>
        <dbReference type="Proteomes" id="UP000466514"/>
    </source>
</evidence>
<evidence type="ECO:0000313" key="2">
    <source>
        <dbReference type="EMBL" id="BBX70523.1"/>
    </source>
</evidence>
<keyword evidence="1" id="KW-1133">Transmembrane helix</keyword>
<organism evidence="2 3">
    <name type="scientific">Mycolicibacterium psychrotolerans</name>
    <dbReference type="NCBI Taxonomy" id="216929"/>
    <lineage>
        <taxon>Bacteria</taxon>
        <taxon>Bacillati</taxon>
        <taxon>Actinomycetota</taxon>
        <taxon>Actinomycetes</taxon>
        <taxon>Mycobacteriales</taxon>
        <taxon>Mycobacteriaceae</taxon>
        <taxon>Mycolicibacterium</taxon>
    </lineage>
</organism>
<accession>A0A7I7MG44</accession>
<dbReference type="KEGG" id="mpsc:MPSYJ_39840"/>
<dbReference type="AlphaFoldDB" id="A0A7I7MG44"/>
<reference evidence="2 3" key="1">
    <citation type="journal article" date="2019" name="Emerg. Microbes Infect.">
        <title>Comprehensive subspecies identification of 175 nontuberculous mycobacteria species based on 7547 genomic profiles.</title>
        <authorList>
            <person name="Matsumoto Y."/>
            <person name="Kinjo T."/>
            <person name="Motooka D."/>
            <person name="Nabeya D."/>
            <person name="Jung N."/>
            <person name="Uechi K."/>
            <person name="Horii T."/>
            <person name="Iida T."/>
            <person name="Fujita J."/>
            <person name="Nakamura S."/>
        </authorList>
    </citation>
    <scope>NUCLEOTIDE SEQUENCE [LARGE SCALE GENOMIC DNA]</scope>
    <source>
        <strain evidence="2 3">JCM 13323</strain>
    </source>
</reference>
<dbReference type="Proteomes" id="UP000466514">
    <property type="component" value="Chromosome"/>
</dbReference>
<protein>
    <submittedName>
        <fullName evidence="2">Uncharacterized protein</fullName>
    </submittedName>
</protein>
<sequence length="214" mass="24007">MTDWVIPAITASASLLGTMVGGIATYWTSKKNYERQTVAEEERQKFDLLRDATVRFVSAMTEISVASAGLKEISAQWAEVTQRLAHTDDRDQFLAMAREIDPSIPANLDRLAILFRVVRATGVLEDDIKRAITLLTELRLVAPSDIADSAQRVIYTAFAQEITSALSPDRRNAAVDAFNAAINDFVNRVRHYMHVEDHEFDAIDKKALEHLLEF</sequence>
<keyword evidence="3" id="KW-1185">Reference proteome</keyword>